<protein>
    <submittedName>
        <fullName evidence="2">ATP-binding protein</fullName>
    </submittedName>
</protein>
<keyword evidence="2" id="KW-0547">Nucleotide-binding</keyword>
<dbReference type="PANTHER" id="PTHR40396:SF1">
    <property type="entry name" value="ATPASE AAA-TYPE CORE DOMAIN-CONTAINING PROTEIN"/>
    <property type="match status" value="1"/>
</dbReference>
<accession>A0A934RTB3</accession>
<feature type="domain" description="ATPase AAA-type core" evidence="1">
    <location>
        <begin position="25"/>
        <end position="303"/>
    </location>
</feature>
<evidence type="ECO:0000259" key="1">
    <source>
        <dbReference type="Pfam" id="PF13304"/>
    </source>
</evidence>
<comment type="caution">
    <text evidence="2">The sequence shown here is derived from an EMBL/GenBank/DDBJ whole genome shotgun (WGS) entry which is preliminary data.</text>
</comment>
<name>A0A934RTB3_9BACT</name>
<dbReference type="Proteomes" id="UP000604083">
    <property type="component" value="Unassembled WGS sequence"/>
</dbReference>
<dbReference type="InterPro" id="IPR027417">
    <property type="entry name" value="P-loop_NTPase"/>
</dbReference>
<dbReference type="InterPro" id="IPR003959">
    <property type="entry name" value="ATPase_AAA_core"/>
</dbReference>
<keyword evidence="3" id="KW-1185">Reference proteome</keyword>
<keyword evidence="2" id="KW-0067">ATP-binding</keyword>
<evidence type="ECO:0000313" key="3">
    <source>
        <dbReference type="Proteomes" id="UP000604083"/>
    </source>
</evidence>
<evidence type="ECO:0000313" key="2">
    <source>
        <dbReference type="EMBL" id="MBK1835063.1"/>
    </source>
</evidence>
<organism evidence="2 3">
    <name type="scientific">Roseibacillus ishigakijimensis</name>
    <dbReference type="NCBI Taxonomy" id="454146"/>
    <lineage>
        <taxon>Bacteria</taxon>
        <taxon>Pseudomonadati</taxon>
        <taxon>Verrucomicrobiota</taxon>
        <taxon>Verrucomicrobiia</taxon>
        <taxon>Verrucomicrobiales</taxon>
        <taxon>Verrucomicrobiaceae</taxon>
        <taxon>Roseibacillus</taxon>
    </lineage>
</organism>
<gene>
    <name evidence="2" type="ORF">JIN78_13415</name>
</gene>
<dbReference type="PANTHER" id="PTHR40396">
    <property type="entry name" value="ATPASE-LIKE PROTEIN"/>
    <property type="match status" value="1"/>
</dbReference>
<proteinExistence type="predicted"/>
<dbReference type="GO" id="GO:0005524">
    <property type="term" value="F:ATP binding"/>
    <property type="evidence" value="ECO:0007669"/>
    <property type="project" value="UniProtKB-KW"/>
</dbReference>
<dbReference type="Gene3D" id="3.40.50.300">
    <property type="entry name" value="P-loop containing nucleotide triphosphate hydrolases"/>
    <property type="match status" value="1"/>
</dbReference>
<sequence length="373" mass="43212">MADAMNWLRTTVLAPVSQGLEDPEIPVHPFLLRKGQEKKPSFFEIEFLQRGNRYRYGIELDSKRIHSEFLFRKRPKGREVVLFTREKQNIEINSNQYKEAKGLENRTKQDSLFLTVCASFDVKEAQMVIAWFRQFRFVSGLTELSFFSFTAKQLQEEVHQKRILEFARKADFQIAGLSSKLERANEENLPESVPTSLRRQLISKKEIINAEIFSERKVLDYRGHSSGSLKWDITEFESEGTQKFIALAGPILHTLEEGAILIIDEFEARLHPELTRAIVDWFQSGSNHTKAQLILTTHDVGLMTPDLLRRDQIWITEKDDTGHTSLKRLSDFDVNQVKPTTRFNKHYMMGLFGGRPNVALDEFRTSHLEPQAP</sequence>
<reference evidence="2" key="1">
    <citation type="submission" date="2021-01" db="EMBL/GenBank/DDBJ databases">
        <title>Modified the classification status of verrucomicrobia.</title>
        <authorList>
            <person name="Feng X."/>
        </authorList>
    </citation>
    <scope>NUCLEOTIDE SEQUENCE</scope>
    <source>
        <strain evidence="2">KCTC 12986</strain>
    </source>
</reference>
<dbReference type="EMBL" id="JAENIO010000039">
    <property type="protein sequence ID" value="MBK1835063.1"/>
    <property type="molecule type" value="Genomic_DNA"/>
</dbReference>
<dbReference type="SUPFAM" id="SSF52540">
    <property type="entry name" value="P-loop containing nucleoside triphosphate hydrolases"/>
    <property type="match status" value="1"/>
</dbReference>
<dbReference type="GO" id="GO:0016887">
    <property type="term" value="F:ATP hydrolysis activity"/>
    <property type="evidence" value="ECO:0007669"/>
    <property type="project" value="InterPro"/>
</dbReference>
<dbReference type="Pfam" id="PF13304">
    <property type="entry name" value="AAA_21"/>
    <property type="match status" value="1"/>
</dbReference>
<dbReference type="AlphaFoldDB" id="A0A934RTB3"/>